<dbReference type="GO" id="GO:0035861">
    <property type="term" value="C:site of double-strand break"/>
    <property type="evidence" value="ECO:0007669"/>
    <property type="project" value="EnsemblFungi"/>
</dbReference>
<dbReference type="Gene3D" id="1.10.1420.10">
    <property type="match status" value="2"/>
</dbReference>
<dbReference type="Proteomes" id="UP000001744">
    <property type="component" value="Unassembled WGS sequence"/>
</dbReference>
<dbReference type="InterPro" id="IPR007860">
    <property type="entry name" value="DNA_mmatch_repair_MutS_con_dom"/>
</dbReference>
<name>B6JXV6_SCHJY</name>
<keyword evidence="6" id="KW-0238">DNA-binding</keyword>
<dbReference type="Pfam" id="PF00488">
    <property type="entry name" value="MutS_V"/>
    <property type="match status" value="1"/>
</dbReference>
<comment type="similarity">
    <text evidence="1">Belongs to the DNA mismatch repair MutS family. MSH3 subfamily.</text>
</comment>
<dbReference type="EMBL" id="KE651168">
    <property type="protein sequence ID" value="EEB06374.1"/>
    <property type="molecule type" value="Genomic_DNA"/>
</dbReference>
<dbReference type="GeneID" id="7048174"/>
<feature type="region of interest" description="Disordered" evidence="11">
    <location>
        <begin position="1"/>
        <end position="70"/>
    </location>
</feature>
<dbReference type="InterPro" id="IPR045076">
    <property type="entry name" value="MutS"/>
</dbReference>
<dbReference type="GO" id="GO:0007534">
    <property type="term" value="P:gene conversion at mating-type locus"/>
    <property type="evidence" value="ECO:0007669"/>
    <property type="project" value="EnsemblFungi"/>
</dbReference>
<dbReference type="PIRSF" id="PIRSF037677">
    <property type="entry name" value="DNA_mis_repair_Msh6"/>
    <property type="match status" value="1"/>
</dbReference>
<protein>
    <recommendedName>
        <fullName evidence="2 10">DNA mismatch repair protein MSH3</fullName>
    </recommendedName>
    <alternativeName>
        <fullName evidence="2 10">DNA mismatch repair protein MSH3</fullName>
    </alternativeName>
    <alternativeName>
        <fullName evidence="9">MutS protein homolog 3</fullName>
    </alternativeName>
</protein>
<proteinExistence type="inferred from homology"/>
<dbReference type="SMART" id="SM00533">
    <property type="entry name" value="MUTSd"/>
    <property type="match status" value="1"/>
</dbReference>
<dbReference type="VEuPathDB" id="FungiDB:SJAG_01419"/>
<feature type="domain" description="DNA mismatch repair proteins mutS family" evidence="12">
    <location>
        <begin position="813"/>
        <end position="829"/>
    </location>
</feature>
<dbReference type="GO" id="GO:0030983">
    <property type="term" value="F:mismatched DNA binding"/>
    <property type="evidence" value="ECO:0007669"/>
    <property type="project" value="InterPro"/>
</dbReference>
<keyword evidence="4" id="KW-0227">DNA damage</keyword>
<dbReference type="SMART" id="SM00534">
    <property type="entry name" value="MUTSac"/>
    <property type="match status" value="1"/>
</dbReference>
<dbReference type="InterPro" id="IPR007695">
    <property type="entry name" value="DNA_mismatch_repair_MutS-lik_N"/>
</dbReference>
<dbReference type="InterPro" id="IPR016151">
    <property type="entry name" value="DNA_mismatch_repair_MutS_N"/>
</dbReference>
<evidence type="ECO:0000256" key="8">
    <source>
        <dbReference type="ARBA" id="ARBA00025902"/>
    </source>
</evidence>
<dbReference type="PANTHER" id="PTHR11361">
    <property type="entry name" value="DNA MISMATCH REPAIR PROTEIN MUTS FAMILY MEMBER"/>
    <property type="match status" value="1"/>
</dbReference>
<dbReference type="GO" id="GO:0005634">
    <property type="term" value="C:nucleus"/>
    <property type="evidence" value="ECO:0000318"/>
    <property type="project" value="GO_Central"/>
</dbReference>
<evidence type="ECO:0000256" key="1">
    <source>
        <dbReference type="ARBA" id="ARBA00007094"/>
    </source>
</evidence>
<dbReference type="FunFam" id="3.40.1170.10:FF:000004">
    <property type="entry name" value="DNA mismatch repair protein"/>
    <property type="match status" value="1"/>
</dbReference>
<dbReference type="GO" id="GO:0003690">
    <property type="term" value="F:double-stranded DNA binding"/>
    <property type="evidence" value="ECO:0000318"/>
    <property type="project" value="GO_Central"/>
</dbReference>
<evidence type="ECO:0000313" key="14">
    <source>
        <dbReference type="JaponicusDB" id="SJAG_01419"/>
    </source>
</evidence>
<comment type="subunit">
    <text evidence="8">Heterodimer consisting of MSH2-MSH3 (MutS beta). Forms a ternary complex with MutL alpha (MLH1-PMS1).</text>
</comment>
<dbReference type="JaponicusDB" id="SJAG_01419">
    <property type="gene designation" value="msh3"/>
</dbReference>
<dbReference type="OMA" id="INMHAAR"/>
<dbReference type="InterPro" id="IPR036678">
    <property type="entry name" value="MutS_con_dom_sf"/>
</dbReference>
<gene>
    <name evidence="14" type="primary">msh3</name>
    <name evidence="13" type="ORF">SJAG_01419</name>
</gene>
<dbReference type="RefSeq" id="XP_002172667.1">
    <property type="nucleotide sequence ID" value="XM_002172631.2"/>
</dbReference>
<evidence type="ECO:0000256" key="7">
    <source>
        <dbReference type="ARBA" id="ARBA00023204"/>
    </source>
</evidence>
<evidence type="ECO:0000313" key="13">
    <source>
        <dbReference type="EMBL" id="EEB06374.1"/>
    </source>
</evidence>
<dbReference type="InterPro" id="IPR036187">
    <property type="entry name" value="DNA_mismatch_repair_MutS_sf"/>
</dbReference>
<evidence type="ECO:0000256" key="10">
    <source>
        <dbReference type="ARBA" id="ARBA00073774"/>
    </source>
</evidence>
<dbReference type="GO" id="GO:0005524">
    <property type="term" value="F:ATP binding"/>
    <property type="evidence" value="ECO:0007669"/>
    <property type="project" value="UniProtKB-KW"/>
</dbReference>
<dbReference type="Gene3D" id="3.30.420.110">
    <property type="entry name" value="MutS, connector domain"/>
    <property type="match status" value="1"/>
</dbReference>
<dbReference type="Pfam" id="PF05192">
    <property type="entry name" value="MutS_III"/>
    <property type="match status" value="1"/>
</dbReference>
<dbReference type="AlphaFoldDB" id="B6JXV6"/>
<dbReference type="InterPro" id="IPR000432">
    <property type="entry name" value="DNA_mismatch_repair_MutS_C"/>
</dbReference>
<keyword evidence="5" id="KW-0067">ATP-binding</keyword>
<organism evidence="13 15">
    <name type="scientific">Schizosaccharomyces japonicus (strain yFS275 / FY16936)</name>
    <name type="common">Fission yeast</name>
    <dbReference type="NCBI Taxonomy" id="402676"/>
    <lineage>
        <taxon>Eukaryota</taxon>
        <taxon>Fungi</taxon>
        <taxon>Dikarya</taxon>
        <taxon>Ascomycota</taxon>
        <taxon>Taphrinomycotina</taxon>
        <taxon>Schizosaccharomycetes</taxon>
        <taxon>Schizosaccharomycetales</taxon>
        <taxon>Schizosaccharomycetaceae</taxon>
        <taxon>Schizosaccharomyces</taxon>
    </lineage>
</organism>
<evidence type="ECO:0000259" key="12">
    <source>
        <dbReference type="PROSITE" id="PS00486"/>
    </source>
</evidence>
<dbReference type="Gene3D" id="3.40.50.300">
    <property type="entry name" value="P-loop containing nucleotide triphosphate hydrolases"/>
    <property type="match status" value="1"/>
</dbReference>
<keyword evidence="15" id="KW-1185">Reference proteome</keyword>
<dbReference type="GO" id="GO:0043570">
    <property type="term" value="P:maintenance of DNA repeat elements"/>
    <property type="evidence" value="ECO:0007669"/>
    <property type="project" value="EnsemblFungi"/>
</dbReference>
<dbReference type="OrthoDB" id="121051at2759"/>
<keyword evidence="7" id="KW-0234">DNA repair</keyword>
<dbReference type="eggNOG" id="KOG0218">
    <property type="taxonomic scope" value="Eukaryota"/>
</dbReference>
<dbReference type="InterPro" id="IPR007696">
    <property type="entry name" value="DNA_mismatch_repair_MutS_core"/>
</dbReference>
<dbReference type="PROSITE" id="PS00486">
    <property type="entry name" value="DNA_MISMATCH_REPAIR_2"/>
    <property type="match status" value="1"/>
</dbReference>
<evidence type="ECO:0000256" key="2">
    <source>
        <dbReference type="ARBA" id="ARBA00022151"/>
    </source>
</evidence>
<evidence type="ECO:0000256" key="6">
    <source>
        <dbReference type="ARBA" id="ARBA00023125"/>
    </source>
</evidence>
<dbReference type="PANTHER" id="PTHR11361:SF122">
    <property type="entry name" value="DNA MISMATCH REPAIR PROTEIN MSH3"/>
    <property type="match status" value="1"/>
</dbReference>
<dbReference type="InterPro" id="IPR027417">
    <property type="entry name" value="P-loop_NTPase"/>
</dbReference>
<dbReference type="Gene3D" id="3.40.1170.10">
    <property type="entry name" value="DNA repair protein MutS, domain I"/>
    <property type="match status" value="1"/>
</dbReference>
<dbReference type="SUPFAM" id="SSF52540">
    <property type="entry name" value="P-loop containing nucleoside triphosphate hydrolases"/>
    <property type="match status" value="1"/>
</dbReference>
<dbReference type="Pfam" id="PF05188">
    <property type="entry name" value="MutS_II"/>
    <property type="match status" value="1"/>
</dbReference>
<sequence length="978" mass="111508">MSSSSDDSDDLPIITLVQKHVEQSPPNALSAKKSETKKKRPSSELKRSTRKKRTSDVERNPSRPPSIGHTKYTPLEEQYICLKRRYPDTILAVEVGYKYRFFGEDARTVSSILHIGCYLSHNFMNASIPNFRADFHLQRLIHAGLKVGVVRQTETAALKSQSTTKSKIFERDVTEVYTRGTYLAPVPSVREAPTQGDFTQDSCILCVTEQPRGGTGVNEKVLFGIVAVNPVDGNVVYDEFEDSFLRGELQTRFSHLHPCELIYTPDFSQTSSTCIESYKKTEEKDGSLIWTQELKGITPDAAFVNIKDFYCAKFGHVKHSLLDLHLTKIINLPKLVLVCLSLMIDYMTEFSMENIFTMTQNFQDFRSSNTMLLSNNTLKNLEVFRNLTDYSIVGSLYWAVDHTYTRFGQRMLRAWIQRPLLNKEEIIKRQEAVGELAFSQSASVERLRHLLWRLPDLEKGLSKIYYKRASPAELLIILRGFYSLSSAFYGATKTPFHSTYLNMLIGVFPQAYDFVDELLSSIHPDEAQKNNKIGLWTDDKELLSSDSSLSQENTLKSQIREHKMAIIMAQADLQVHLEELQKLFNYPELEYKTWGNIEYCVELSRGCKTVPTDWIKLNSTARLARYHSPKISRTVLEINQHRESLQALSNERYMEFLDCILRDYEKLRNIVSAAASLDCLMSLAKVAAQPGYVKPEFTDDKFDLLGCRHPMVELLLERPYVSNDICLQRDGLRALLITGPNMGGKSSIIRQVALISILAQLGSFVPAKSARLPMLDKILTRMSFHDDMLNKKSTFMIEMNETQRVLRDATDRSLLVFDELGRGTSTLDGEAISYAVMNYLLSSTKAFILFVTHYPGLRVLEDLYPSNIMCCYMGYSKNQTIESHTKFSASNLIYFLYKLVPGTAPKSYGLNVAHMAKIPIGVLLRAEKVSANLEKKHKEKELSQFAKWIRHIISDEEGLTPKMMQALLRECQILYDPD</sequence>
<evidence type="ECO:0000313" key="15">
    <source>
        <dbReference type="Proteomes" id="UP000001744"/>
    </source>
</evidence>
<evidence type="ECO:0000256" key="5">
    <source>
        <dbReference type="ARBA" id="ARBA00022840"/>
    </source>
</evidence>
<dbReference type="GO" id="GO:0140664">
    <property type="term" value="F:ATP-dependent DNA damage sensor activity"/>
    <property type="evidence" value="ECO:0007669"/>
    <property type="project" value="InterPro"/>
</dbReference>
<dbReference type="SUPFAM" id="SSF48334">
    <property type="entry name" value="DNA repair protein MutS, domain III"/>
    <property type="match status" value="1"/>
</dbReference>
<dbReference type="GO" id="GO:0006298">
    <property type="term" value="P:mismatch repair"/>
    <property type="evidence" value="ECO:0000318"/>
    <property type="project" value="GO_Central"/>
</dbReference>
<evidence type="ECO:0000256" key="4">
    <source>
        <dbReference type="ARBA" id="ARBA00022763"/>
    </source>
</evidence>
<dbReference type="GO" id="GO:0006312">
    <property type="term" value="P:mitotic recombination"/>
    <property type="evidence" value="ECO:0000318"/>
    <property type="project" value="GO_Central"/>
</dbReference>
<evidence type="ECO:0000256" key="3">
    <source>
        <dbReference type="ARBA" id="ARBA00022741"/>
    </source>
</evidence>
<feature type="compositionally biased region" description="Acidic residues" evidence="11">
    <location>
        <begin position="1"/>
        <end position="10"/>
    </location>
</feature>
<dbReference type="Pfam" id="PF01624">
    <property type="entry name" value="MutS_I"/>
    <property type="match status" value="1"/>
</dbReference>
<keyword evidence="3" id="KW-0547">Nucleotide-binding</keyword>
<dbReference type="HOGENOM" id="CLU_002472_0_0_1"/>
<evidence type="ECO:0000256" key="9">
    <source>
        <dbReference type="ARBA" id="ARBA00029792"/>
    </source>
</evidence>
<dbReference type="STRING" id="402676.B6JXV6"/>
<dbReference type="GO" id="GO:0007131">
    <property type="term" value="P:reciprocal meiotic recombination"/>
    <property type="evidence" value="ECO:0007669"/>
    <property type="project" value="EnsemblFungi"/>
</dbReference>
<evidence type="ECO:0000256" key="11">
    <source>
        <dbReference type="SAM" id="MobiDB-lite"/>
    </source>
</evidence>
<accession>B6JXV6</accession>
<dbReference type="InterPro" id="IPR017261">
    <property type="entry name" value="DNA_mismatch_repair_MutS/MSH"/>
</dbReference>
<dbReference type="SUPFAM" id="SSF55271">
    <property type="entry name" value="DNA repair protein MutS, domain I"/>
    <property type="match status" value="1"/>
</dbReference>
<reference evidence="13 15" key="1">
    <citation type="journal article" date="2011" name="Science">
        <title>Comparative functional genomics of the fission yeasts.</title>
        <authorList>
            <person name="Rhind N."/>
            <person name="Chen Z."/>
            <person name="Yassour M."/>
            <person name="Thompson D.A."/>
            <person name="Haas B.J."/>
            <person name="Habib N."/>
            <person name="Wapinski I."/>
            <person name="Roy S."/>
            <person name="Lin M.F."/>
            <person name="Heiman D.I."/>
            <person name="Young S.K."/>
            <person name="Furuya K."/>
            <person name="Guo Y."/>
            <person name="Pidoux A."/>
            <person name="Chen H.M."/>
            <person name="Robbertse B."/>
            <person name="Goldberg J.M."/>
            <person name="Aoki K."/>
            <person name="Bayne E.H."/>
            <person name="Berlin A.M."/>
            <person name="Desjardins C.A."/>
            <person name="Dobbs E."/>
            <person name="Dukaj L."/>
            <person name="Fan L."/>
            <person name="FitzGerald M.G."/>
            <person name="French C."/>
            <person name="Gujja S."/>
            <person name="Hansen K."/>
            <person name="Keifenheim D."/>
            <person name="Levin J.Z."/>
            <person name="Mosher R.A."/>
            <person name="Mueller C.A."/>
            <person name="Pfiffner J."/>
            <person name="Priest M."/>
            <person name="Russ C."/>
            <person name="Smialowska A."/>
            <person name="Swoboda P."/>
            <person name="Sykes S.M."/>
            <person name="Vaughn M."/>
            <person name="Vengrova S."/>
            <person name="Yoder R."/>
            <person name="Zeng Q."/>
            <person name="Allshire R."/>
            <person name="Baulcombe D."/>
            <person name="Birren B.W."/>
            <person name="Brown W."/>
            <person name="Ekwall K."/>
            <person name="Kellis M."/>
            <person name="Leatherwood J."/>
            <person name="Levin H."/>
            <person name="Margalit H."/>
            <person name="Martienssen R."/>
            <person name="Nieduszynski C.A."/>
            <person name="Spatafora J.W."/>
            <person name="Friedman N."/>
            <person name="Dalgaard J.Z."/>
            <person name="Baumann P."/>
            <person name="Niki H."/>
            <person name="Regev A."/>
            <person name="Nusbaum C."/>
        </authorList>
    </citation>
    <scope>NUCLEOTIDE SEQUENCE [LARGE SCALE GENOMIC DNA]</scope>
    <source>
        <strain evidence="15">yFS275 / FY16936</strain>
    </source>
</reference>